<feature type="region of interest" description="Disordered" evidence="4">
    <location>
        <begin position="2639"/>
        <end position="2670"/>
    </location>
</feature>
<evidence type="ECO:0000256" key="4">
    <source>
        <dbReference type="SAM" id="MobiDB-lite"/>
    </source>
</evidence>
<feature type="repeat" description="ANK" evidence="3">
    <location>
        <begin position="728"/>
        <end position="760"/>
    </location>
</feature>
<evidence type="ECO:0000256" key="3">
    <source>
        <dbReference type="PROSITE-ProRule" id="PRU00023"/>
    </source>
</evidence>
<dbReference type="SUPFAM" id="SSF48403">
    <property type="entry name" value="Ankyrin repeat"/>
    <property type="match status" value="1"/>
</dbReference>
<reference evidence="5" key="1">
    <citation type="submission" date="2022-10" db="EMBL/GenBank/DDBJ databases">
        <authorList>
            <person name="Chen Y."/>
            <person name="Dougan E. K."/>
            <person name="Chan C."/>
            <person name="Rhodes N."/>
            <person name="Thang M."/>
        </authorList>
    </citation>
    <scope>NUCLEOTIDE SEQUENCE</scope>
</reference>
<dbReference type="EMBL" id="CAMXCT020000711">
    <property type="protein sequence ID" value="CAL1135760.1"/>
    <property type="molecule type" value="Genomic_DNA"/>
</dbReference>
<dbReference type="EMBL" id="CAMXCT030000711">
    <property type="protein sequence ID" value="CAL4769697.1"/>
    <property type="molecule type" value="Genomic_DNA"/>
</dbReference>
<comment type="caution">
    <text evidence="5">The sequence shown here is derived from an EMBL/GenBank/DDBJ whole genome shotgun (WGS) entry which is preliminary data.</text>
</comment>
<organism evidence="5">
    <name type="scientific">Cladocopium goreaui</name>
    <dbReference type="NCBI Taxonomy" id="2562237"/>
    <lineage>
        <taxon>Eukaryota</taxon>
        <taxon>Sar</taxon>
        <taxon>Alveolata</taxon>
        <taxon>Dinophyceae</taxon>
        <taxon>Suessiales</taxon>
        <taxon>Symbiodiniaceae</taxon>
        <taxon>Cladocopium</taxon>
    </lineage>
</organism>
<evidence type="ECO:0000256" key="1">
    <source>
        <dbReference type="ARBA" id="ARBA00022737"/>
    </source>
</evidence>
<dbReference type="InterPro" id="IPR036770">
    <property type="entry name" value="Ankyrin_rpt-contain_sf"/>
</dbReference>
<gene>
    <name evidence="5" type="ORF">C1SCF055_LOCUS10087</name>
</gene>
<name>A0A9P1FPW1_9DINO</name>
<evidence type="ECO:0000313" key="7">
    <source>
        <dbReference type="Proteomes" id="UP001152797"/>
    </source>
</evidence>
<dbReference type="Pfam" id="PF00023">
    <property type="entry name" value="Ank"/>
    <property type="match status" value="2"/>
</dbReference>
<dbReference type="SMART" id="SM00248">
    <property type="entry name" value="ANK"/>
    <property type="match status" value="8"/>
</dbReference>
<dbReference type="PROSITE" id="PS50088">
    <property type="entry name" value="ANK_REPEAT"/>
    <property type="match status" value="3"/>
</dbReference>
<feature type="repeat" description="ANK" evidence="3">
    <location>
        <begin position="761"/>
        <end position="793"/>
    </location>
</feature>
<proteinExistence type="predicted"/>
<evidence type="ECO:0000313" key="5">
    <source>
        <dbReference type="EMBL" id="CAI3982385.1"/>
    </source>
</evidence>
<dbReference type="PROSITE" id="PS50297">
    <property type="entry name" value="ANK_REP_REGION"/>
    <property type="match status" value="1"/>
</dbReference>
<dbReference type="Pfam" id="PF12796">
    <property type="entry name" value="Ank_2"/>
    <property type="match status" value="1"/>
</dbReference>
<dbReference type="Proteomes" id="UP001152797">
    <property type="component" value="Unassembled WGS sequence"/>
</dbReference>
<dbReference type="EMBL" id="CAMXCT010000711">
    <property type="protein sequence ID" value="CAI3982385.1"/>
    <property type="molecule type" value="Genomic_DNA"/>
</dbReference>
<keyword evidence="1" id="KW-0677">Repeat</keyword>
<sequence>MNHKTHVGLDSPTLRPSSIEAVFKLIPFASHVAKPSTDVCGGARPISLAQILCTPVGAPVSQPPDSVHSETPPMLCLKPMPETTAAKTVHSQTPPMLCLKPMPETTATKMLRHLYLFRRNEQYDNPRVWLQLKDFHRAIFPLSKTLERFPNAFWILPVPFDTQETAFAWQLRLECCSLFLHLIKDMKVVQLEALLLTFYWPEIQRKPELLDVLSTSNIALSHRDRVKKLASAWLLMHFLSLPVATRTSCLRPNCMPDGLFYRYVRMQLFLRTFQAKSLPKGRYMARHDVCGGSVPLWGDVRVLSALTGECVLSCSIPDWLEDDESFLHLARTSAVEAFGLPYFALHFLLSDQLIEEEATWQDLGCPSIVTMVKKPKALDWADDLFDAIEKDDVGAVKEILKMGQDPDTTIINSALGTAVQQCNLPIVRMLVRAQANVNYVPPGQKGPLHSAVIHDAESCASFLLWQGANPNLEDNTAAKNTPLHYAAAYEDAAFADMLLAHRANPLKQNAWYSSPYTLARCCGPVVSLCLEYHFHRVDAATLLQGILSILAEYGCPSSLWCASKSFQSERQCWDVEGGSAVSFVLACTGKHICSLSVTEDCTILDLKQHVARHHGHLPFAVSLVLEGKVVPMGAIWAVVGFPPPPVLDVVLHARTNQYRLDLSWAVQEQQHDTIIAILSAGQEPNCSGIVRRTGRQEAVLLTAVGAGLFYCVHLLLSAFADPRVVGNDSRSALHLATLKNTPTTLQLLSDSRADVHVQDFGGETPLHLAAMGGNVLLVKQLLLAGADPLVPDARDQTPLLCCFDSDTRASLMDGCWERLSESWVTLFLLNARMLSTYRVRSELAPLCRGLRQCFTGDVCGGSTLRDLPSAIQANRQVARKRKIQKLITWTQTGMELPIRGDGADGLVPFNYEHFVACQDLTTLAWLHPHGRDVHVRFEQENHEYFVDGSKTQGSVTGMIHAFSRPFDADAVIRGMMASDRWPRPNYLRPVMTEAVLQRVRAVDPSLLLALLDVPRNDPWICERVQALKPQFPGLSHSLSLGPDEIKTMWKMKGSEAAACGSYMHYLFEAHINGYAVPQTSPEFRMLIKFLDKMQGWRAYRTEWVVFAENENLAGSIDFCAVDNEGSLALIDWKRSANLAEKFWSPCAMLPPLGRIPDCAGSHYRLQLNAYRHIIEKYYGYKVSKMFIVGTHPDRQLDPFIDEVPRMEAEIEAIMKIWQQKAKDVCGGALDSSQPSQGRALSEQPCETQPEVVETQVKEEGPEDPDLCDVEDDPLLASVKKRRLMKGAQTTRSEFEDMFRQYHEWNEALVHEDKDTAGANDTILARVCELRRIVTDKYPAWSERLVRIGAAALAAYRARLSDRLFMGDNAFFLWLVEGDRFIRIHDGFCYIYNDNGAFMPYSGIPPQAVLARLALFFSQLEGIFRRMDPATRRNDVDILASIAADRAHFADEEKFLEACQEAAIWQQTMAPARDEFGEDADEIVEADVPRGNKHAEDWPIALGKRIWKICQSIRSELMHEKLISLLVEWCETPRSQKPCVSYHDTCVQYDVSREVILRHIPKAAGNDCYIFIPHPLLDPVLQQHQKRLEKFYQQTFWANNDVFQCNMAAMALAKRGFNVDRCFIGESPGGVGQSLLSLHIDAMLGSNHGYFDPNVWYNEDEPRKQVESFARCIVVTGQEAPESHKRLHLDLFKKTMSGDGIAGRKPYGYTTRMFSVVGWKRLEVNRMMVFAGITKSNFQSVMRRALVWKPKARFHPESVLKQAHADHEEDGHFLADPTLKQFLVSPGACAAGLRTQHAFEMQHSQNECMHLIDDYATGGDGFLTEDKMRKACGLELRVRHEETAMGGVGLLHVSDSQEERDQEELQYTALRDFVVTNLLAESCSDITLWEFKKVYAQSSNKPNASHQTAFKELKTRKMMQKGCRKGKAKDVLQPVISCEVGFEDVIFSQRADEERVFPESMNTGQIRKYLEENPCRNNNVYILKQFFTECLTEEKRKKGRPAADDHAKKQTLQDQLCKLETYEKVCQNLVEIACPEAASQPAQTPLRRSRAKQPPAQVAPATGLVETSVRYKYSGDRKLRGRRYATQTSAQKCARRIQTQLFDHTIDLDIENCCATLVLQLLEKLKPNPPMPEEALKALRRWTDNRRLVCREELQVSDSHGKKLVTAWLSGGTPDKSFKDIPFARNIQRASIYLRRLACSVLAEDYEELETRSDKPYPGATAFFYMWSGVEDAVLEAWSDFLLLKRPTHLSLHFDGVRVNADVLENIDALISDSQDKIKERTGFSVRIRQKIHKYFMEAIASLDSTALDDVPPELLKVPNCIPCALWHLAASQDKESYLQAFLQPDTQQNLYSIDRKCRTYKQCVEVLQTLDLKPSLGIVCNSPGKYLLHSENNGSPHCVSLEVQEAGDVMMSVIKDGSKEYRLEASSLLELAEGSTDFSTIVSFAVSPKNGDGPTAFSCLLELQAGSSPSASLSDDSTLFHQPRFIDSEFSSPRSSVSSAIPAFMLFPEFVEKRISLFEGLCCDYIQLLASQPGLWAEIPSTFSTLSQAEWITELSKARDLLVKVSCASAAEPLKDSVLVTRVEKRLRVYISMLRNHCDTLHASDFLGEIPNPCDGGISKRTWESQVMLCRQKLREFKQGHDVQGGSSDDKQGGASSDDDDEGREPAEPRFVIDDEGQITFQDIIKDSLEEEVHAFMAEIEHNNIRKMHGAYCCPFCPFRAFGRLCQLSDHLRRHHVAAKQFVCSGKKQVKVILALHDSDSVRKENGTDYLFRSAMLLRTQVVPPLDRNKNFIDKNLRLLLEKDGPRYVNQKALGEQIVARRVLNIYYDKSFAEMVYREIVLHHSSDIYMSYQVQSLKSSILRSLEHSQEFLCLSIDATLKVCMTVQGQANYRAAAETRNAACFNDEHSLRRVLTIRGRTGAVLGMVPVPSEESPKIKESLCTLFSNQALFQVRYLATDNPSPKLFRELKEICPNLSCLSLDPVHLAIVYEYAQWGKKTTGSKVLRCLLHKMNQVAPNMRSSSWGPLFTGTAPPSLTRDEERARHLITDGSMGATRAKRILDNLHPDSPLFCRITFIEALAALCATYPHEVSRKVTGSNKEIRKVLWAATAPDRLEWLMNNLRVRHGLTPLERGLLPSGTSSNESLHAEINSWTKSIRSLHQSTLRMKLEIMQFGKMLTHHVASCFPTVQQTSESILLARAVGEEVWTEADWRKCCSSAKAVLPLHKSRQEEAKKVKDWKNGTATKVRKKALKPLKRTVHSIKRMHSLRSAGVKAKGLRQYDRPDPPNVWVPMNRLFRVAPHPLTTSNVQMFSGGAEAPTVAPTVVGSPPSEATVMLPARRERSPRRETRCRVKVVTNDIEAALSRAKLYGILSACVWLGGEVLHHHSDGQMLVIRFKGTKSAQAAEKAWPEAVWDD</sequence>
<evidence type="ECO:0000256" key="2">
    <source>
        <dbReference type="ARBA" id="ARBA00023043"/>
    </source>
</evidence>
<dbReference type="PANTHER" id="PTHR24198:SF165">
    <property type="entry name" value="ANKYRIN REPEAT-CONTAINING PROTEIN-RELATED"/>
    <property type="match status" value="1"/>
</dbReference>
<dbReference type="OrthoDB" id="2155436at2759"/>
<keyword evidence="2 3" id="KW-0040">ANK repeat</keyword>
<reference evidence="6 7" key="2">
    <citation type="submission" date="2024-05" db="EMBL/GenBank/DDBJ databases">
        <authorList>
            <person name="Chen Y."/>
            <person name="Shah S."/>
            <person name="Dougan E. K."/>
            <person name="Thang M."/>
            <person name="Chan C."/>
        </authorList>
    </citation>
    <scope>NUCLEOTIDE SEQUENCE [LARGE SCALE GENOMIC DNA]</scope>
</reference>
<accession>A0A9P1FPW1</accession>
<feature type="repeat" description="ANK" evidence="3">
    <location>
        <begin position="443"/>
        <end position="475"/>
    </location>
</feature>
<dbReference type="PANTHER" id="PTHR24198">
    <property type="entry name" value="ANKYRIN REPEAT AND PROTEIN KINASE DOMAIN-CONTAINING PROTEIN"/>
    <property type="match status" value="1"/>
</dbReference>
<keyword evidence="7" id="KW-1185">Reference proteome</keyword>
<evidence type="ECO:0000313" key="6">
    <source>
        <dbReference type="EMBL" id="CAL4769697.1"/>
    </source>
</evidence>
<protein>
    <submittedName>
        <fullName evidence="6">Ankyrin repeat protein RF_0381</fullName>
    </submittedName>
</protein>
<dbReference type="InterPro" id="IPR002110">
    <property type="entry name" value="Ankyrin_rpt"/>
</dbReference>
<dbReference type="Gene3D" id="1.25.40.20">
    <property type="entry name" value="Ankyrin repeat-containing domain"/>
    <property type="match status" value="2"/>
</dbReference>
<feature type="region of interest" description="Disordered" evidence="4">
    <location>
        <begin position="1227"/>
        <end position="1247"/>
    </location>
</feature>